<sequence>MFVYELMDLQWVSSEAIAGLADRRAQTVDLEKPSILLYRDDICRSKCQVAVDAVFANALNHERIARYHVGAVDDFIIDSAYFPDVNESDWLALKCLKWQSAVNLNWLTAMGTDAVLSHAALERAVFSPKKKYSVALLGLGDVGGTLAIGLKLLGGDVIHTLNIWDLNPKQAKRYETELNQMLPNPSIKVNAIEADALFDSDVFVFCASKYVPPVGEKVQDVRMIQLSQNAPLVQMYLNKAREKAYQGLFCIVSDPVDLLCKAAFEANMNDQYGFRLLPEQIRGYGLGVMYARARHYGGAAFEEGRAFGPHGQDLVIADNINAYNDTYSRTLTREVVEANLAVRELGYKPFMAPAISSGAYSIVKTLAGEWHESAVFLGGQYWGCRNRLTAAGTEIEMQKVPAALMTRLETAYERLGHLWEQYSMSDL</sequence>
<protein>
    <submittedName>
        <fullName evidence="2">Lactate dehydrogenase</fullName>
    </submittedName>
</protein>
<name>A0ABS5PLD5_9FIRM</name>
<accession>A0ABS5PLD5</accession>
<dbReference type="SUPFAM" id="SSF51735">
    <property type="entry name" value="NAD(P)-binding Rossmann-fold domains"/>
    <property type="match status" value="1"/>
</dbReference>
<comment type="caution">
    <text evidence="2">The sequence shown here is derived from an EMBL/GenBank/DDBJ whole genome shotgun (WGS) entry which is preliminary data.</text>
</comment>
<evidence type="ECO:0000259" key="1">
    <source>
        <dbReference type="Pfam" id="PF00056"/>
    </source>
</evidence>
<dbReference type="InterPro" id="IPR001236">
    <property type="entry name" value="Lactate/malate_DH_N"/>
</dbReference>
<feature type="domain" description="Lactate/malate dehydrogenase N-terminal" evidence="1">
    <location>
        <begin position="134"/>
        <end position="266"/>
    </location>
</feature>
<dbReference type="RefSeq" id="WP_213235483.1">
    <property type="nucleotide sequence ID" value="NZ_JAHBCL010000004.1"/>
</dbReference>
<evidence type="ECO:0000313" key="3">
    <source>
        <dbReference type="Proteomes" id="UP000746471"/>
    </source>
</evidence>
<dbReference type="Proteomes" id="UP000746471">
    <property type="component" value="Unassembled WGS sequence"/>
</dbReference>
<dbReference type="Gene3D" id="3.40.50.720">
    <property type="entry name" value="NAD(P)-binding Rossmann-like Domain"/>
    <property type="match status" value="1"/>
</dbReference>
<reference evidence="2 3" key="1">
    <citation type="submission" date="2021-05" db="EMBL/GenBank/DDBJ databases">
        <title>Fusibacter ferrireducens sp. nov., an anaerobic, sulfur- and Fe-reducing bacterium isolated from the mangrove sediment.</title>
        <authorList>
            <person name="Qiu D."/>
        </authorList>
    </citation>
    <scope>NUCLEOTIDE SEQUENCE [LARGE SCALE GENOMIC DNA]</scope>
    <source>
        <strain evidence="2 3">DSM 12116</strain>
    </source>
</reference>
<dbReference type="InterPro" id="IPR036291">
    <property type="entry name" value="NAD(P)-bd_dom_sf"/>
</dbReference>
<keyword evidence="3" id="KW-1185">Reference proteome</keyword>
<evidence type="ECO:0000313" key="2">
    <source>
        <dbReference type="EMBL" id="MBS7525697.1"/>
    </source>
</evidence>
<dbReference type="Pfam" id="PF00056">
    <property type="entry name" value="Ldh_1_N"/>
    <property type="match status" value="1"/>
</dbReference>
<dbReference type="EMBL" id="JAHBCL010000004">
    <property type="protein sequence ID" value="MBS7525697.1"/>
    <property type="molecule type" value="Genomic_DNA"/>
</dbReference>
<proteinExistence type="predicted"/>
<organism evidence="2 3">
    <name type="scientific">Fusibacter paucivorans</name>
    <dbReference type="NCBI Taxonomy" id="76009"/>
    <lineage>
        <taxon>Bacteria</taxon>
        <taxon>Bacillati</taxon>
        <taxon>Bacillota</taxon>
        <taxon>Clostridia</taxon>
        <taxon>Eubacteriales</taxon>
        <taxon>Eubacteriales Family XII. Incertae Sedis</taxon>
        <taxon>Fusibacter</taxon>
    </lineage>
</organism>
<gene>
    <name evidence="2" type="ORF">KHM83_03295</name>
</gene>